<reference evidence="2" key="1">
    <citation type="submission" date="2016-10" db="EMBL/GenBank/DDBJ databases">
        <authorList>
            <person name="Varghese N."/>
            <person name="Submissions S."/>
        </authorList>
    </citation>
    <scope>NUCLEOTIDE SEQUENCE [LARGE SCALE GENOMIC DNA]</scope>
    <source>
        <strain evidence="2">DSM 23313</strain>
    </source>
</reference>
<accession>A0A1G8EAJ5</accession>
<gene>
    <name evidence="1" type="ORF">SAMN05421818_1103</name>
</gene>
<keyword evidence="2" id="KW-1185">Reference proteome</keyword>
<dbReference type="AlphaFoldDB" id="A0A1G8EAJ5"/>
<organism evidence="1 2">
    <name type="scientific">Myroides phaeus</name>
    <dbReference type="NCBI Taxonomy" id="702745"/>
    <lineage>
        <taxon>Bacteria</taxon>
        <taxon>Pseudomonadati</taxon>
        <taxon>Bacteroidota</taxon>
        <taxon>Flavobacteriia</taxon>
        <taxon>Flavobacteriales</taxon>
        <taxon>Flavobacteriaceae</taxon>
        <taxon>Myroides</taxon>
    </lineage>
</organism>
<dbReference type="Proteomes" id="UP000243588">
    <property type="component" value="Unassembled WGS sequence"/>
</dbReference>
<evidence type="ECO:0000313" key="1">
    <source>
        <dbReference type="EMBL" id="SDH66962.1"/>
    </source>
</evidence>
<sequence>MSLMKNYFIHILFFTLFVGSYSYAQKLEIYTNDDKEEYLGCLNCDAKDAKSIWNNMGAYGNLYNKKSIWNKYGIYGDNTSNLSPWNPHAEKPPIIKKDGKKYGYFTLNKFIGQRVEISLTRMLYDYYMDIREDVTKWSKNASEITTNEAALKLANEATKRSSNNDIKKKM</sequence>
<protein>
    <submittedName>
        <fullName evidence="1">Uncharacterized protein</fullName>
    </submittedName>
</protein>
<dbReference type="STRING" id="702745.SAMN05421818_1103"/>
<evidence type="ECO:0000313" key="2">
    <source>
        <dbReference type="Proteomes" id="UP000243588"/>
    </source>
</evidence>
<name>A0A1G8EAJ5_9FLAO</name>
<dbReference type="EMBL" id="FNDQ01000010">
    <property type="protein sequence ID" value="SDH66962.1"/>
    <property type="molecule type" value="Genomic_DNA"/>
</dbReference>
<proteinExistence type="predicted"/>